<dbReference type="AlphaFoldDB" id="A0A9P4R8V2"/>
<dbReference type="OrthoDB" id="5392646at2759"/>
<organism evidence="5 6">
    <name type="scientific">Polyplosphaeria fusca</name>
    <dbReference type="NCBI Taxonomy" id="682080"/>
    <lineage>
        <taxon>Eukaryota</taxon>
        <taxon>Fungi</taxon>
        <taxon>Dikarya</taxon>
        <taxon>Ascomycota</taxon>
        <taxon>Pezizomycotina</taxon>
        <taxon>Dothideomycetes</taxon>
        <taxon>Pleosporomycetidae</taxon>
        <taxon>Pleosporales</taxon>
        <taxon>Tetraplosphaeriaceae</taxon>
        <taxon>Polyplosphaeria</taxon>
    </lineage>
</organism>
<dbReference type="Pfam" id="PF20778">
    <property type="entry name" value="SLS1_C"/>
    <property type="match status" value="1"/>
</dbReference>
<feature type="domain" description="SLS1 first KH" evidence="2">
    <location>
        <begin position="270"/>
        <end position="337"/>
    </location>
</feature>
<name>A0A9P4R8V2_9PLEO</name>
<feature type="compositionally biased region" description="Low complexity" evidence="1">
    <location>
        <begin position="22"/>
        <end position="38"/>
    </location>
</feature>
<reference evidence="5" key="1">
    <citation type="journal article" date="2020" name="Stud. Mycol.">
        <title>101 Dothideomycetes genomes: a test case for predicting lifestyles and emergence of pathogens.</title>
        <authorList>
            <person name="Haridas S."/>
            <person name="Albert R."/>
            <person name="Binder M."/>
            <person name="Bloem J."/>
            <person name="Labutti K."/>
            <person name="Salamov A."/>
            <person name="Andreopoulos B."/>
            <person name="Baker S."/>
            <person name="Barry K."/>
            <person name="Bills G."/>
            <person name="Bluhm B."/>
            <person name="Cannon C."/>
            <person name="Castanera R."/>
            <person name="Culley D."/>
            <person name="Daum C."/>
            <person name="Ezra D."/>
            <person name="Gonzalez J."/>
            <person name="Henrissat B."/>
            <person name="Kuo A."/>
            <person name="Liang C."/>
            <person name="Lipzen A."/>
            <person name="Lutzoni F."/>
            <person name="Magnuson J."/>
            <person name="Mondo S."/>
            <person name="Nolan M."/>
            <person name="Ohm R."/>
            <person name="Pangilinan J."/>
            <person name="Park H.-J."/>
            <person name="Ramirez L."/>
            <person name="Alfaro M."/>
            <person name="Sun H."/>
            <person name="Tritt A."/>
            <person name="Yoshinaga Y."/>
            <person name="Zwiers L.-H."/>
            <person name="Turgeon B."/>
            <person name="Goodwin S."/>
            <person name="Spatafora J."/>
            <person name="Crous P."/>
            <person name="Grigoriev I."/>
        </authorList>
    </citation>
    <scope>NUCLEOTIDE SEQUENCE</scope>
    <source>
        <strain evidence="5">CBS 125425</strain>
    </source>
</reference>
<feature type="domain" description="SLS1 N-terminal" evidence="3">
    <location>
        <begin position="134"/>
        <end position="262"/>
    </location>
</feature>
<dbReference type="InterPro" id="IPR032741">
    <property type="entry name" value="Sls1_KH-1"/>
</dbReference>
<protein>
    <submittedName>
        <fullName evidence="5">Uncharacterized protein</fullName>
    </submittedName>
</protein>
<dbReference type="Pfam" id="PF14611">
    <property type="entry name" value="KH_SLS1_1"/>
    <property type="match status" value="1"/>
</dbReference>
<dbReference type="Proteomes" id="UP000799444">
    <property type="component" value="Unassembled WGS sequence"/>
</dbReference>
<gene>
    <name evidence="5" type="ORF">EJ04DRAFT_549713</name>
</gene>
<keyword evidence="6" id="KW-1185">Reference proteome</keyword>
<evidence type="ECO:0000259" key="4">
    <source>
        <dbReference type="Pfam" id="PF20778"/>
    </source>
</evidence>
<evidence type="ECO:0000259" key="3">
    <source>
        <dbReference type="Pfam" id="PF20776"/>
    </source>
</evidence>
<evidence type="ECO:0000256" key="1">
    <source>
        <dbReference type="SAM" id="MobiDB-lite"/>
    </source>
</evidence>
<evidence type="ECO:0000313" key="6">
    <source>
        <dbReference type="Proteomes" id="UP000799444"/>
    </source>
</evidence>
<feature type="region of interest" description="Disordered" evidence="1">
    <location>
        <begin position="771"/>
        <end position="799"/>
    </location>
</feature>
<feature type="domain" description="SLS1 C-terminal" evidence="4">
    <location>
        <begin position="438"/>
        <end position="763"/>
    </location>
</feature>
<dbReference type="PANTHER" id="PTHR37919:SF2">
    <property type="entry name" value="EXPERA DOMAIN-CONTAINING PROTEIN"/>
    <property type="match status" value="1"/>
</dbReference>
<sequence>MLASRASSAFVCFRCQLRLAQSRAPAPARRPPHASFSASHRRHDEATQVLIPRARSQISERPLERLKKRSRGKRLLRETTAPLEIKTLGEDSGILVLKEVNIPRRNKEEESSEEVILDDTLSSSILDSLKEDEGETTYKEIEAQLESMRPSTSSDPGEPQYITTAKFRELRKTLHESFTVQQLSQYYSDAKGVQQEQVKEQVLQGLGGRKSISRPLESTQWHPGTTPLTSRLPGANLKRFDRAPVNKSMLADQIVRSVWKVVLLEEIEAPGEIELTLKAWQLSLLTVGETPTLLDRICLARRCKMEIYWEDHILRITADKSTAEYAVHDITDALRNTEAHTWNLEPWIPYIDQRPGKARRATFFTQKIMQAISLVTGTSTHSIENNAIRIRGVTKASVEEAERCLINVLPLRDPSKRTINTKMLKKEHALSPIPMKNSLDFRFRDIDMGRWVAPVVKMTEESEVTEAEWLETVEMKKIQDTVLKDLKQNLPTEFVPPPQANVEDQAEWQFKPFVRVEALYGQATFLLPPSHKPKIGRHCKHSVDAAFCTSIPGFPIALTDESAPSAKLYHACLSYEFIYNPRGPNRLNPNIVCPVVEMLVGIPSNGDPILRGVSLRFNEHNYDVLLPNKATDIRFQRFDTLALLNPLEDPNVKEYFEAIRENVKSGQRLTAPAKLAIPIPGFINRKLPGRGHKPRTLEYLLKRIQYRQHLQSQFQDRLLDYASVRGGTLDHVGNSLALSYSPNTLQGVKENDLASFINTSFELADRLTTAAADPVPRSERVGPAKEVQQQSVQPDGEAKSMDELLGESIVENVTVPNEMDGILGDAIQKQTSTHFEADEIDDPSFRSMFYDEEDRVQMGEEPAEQSDAKGVAQQPDNLESIEKGQ</sequence>
<feature type="region of interest" description="Disordered" evidence="1">
    <location>
        <begin position="22"/>
        <end position="44"/>
    </location>
</feature>
<evidence type="ECO:0000259" key="2">
    <source>
        <dbReference type="Pfam" id="PF14611"/>
    </source>
</evidence>
<dbReference type="Pfam" id="PF20776">
    <property type="entry name" value="SLS1_N"/>
    <property type="match status" value="1"/>
</dbReference>
<dbReference type="GO" id="GO:0005743">
    <property type="term" value="C:mitochondrial inner membrane"/>
    <property type="evidence" value="ECO:0007669"/>
    <property type="project" value="InterPro"/>
</dbReference>
<comment type="caution">
    <text evidence="5">The sequence shown here is derived from an EMBL/GenBank/DDBJ whole genome shotgun (WGS) entry which is preliminary data.</text>
</comment>
<proteinExistence type="predicted"/>
<accession>A0A9P4R8V2</accession>
<dbReference type="InterPro" id="IPR048400">
    <property type="entry name" value="SLS1_N"/>
</dbReference>
<evidence type="ECO:0000313" key="5">
    <source>
        <dbReference type="EMBL" id="KAF2738829.1"/>
    </source>
</evidence>
<dbReference type="PANTHER" id="PTHR37919">
    <property type="entry name" value="PROTEIN CBG05606"/>
    <property type="match status" value="1"/>
</dbReference>
<dbReference type="EMBL" id="ML996107">
    <property type="protein sequence ID" value="KAF2738829.1"/>
    <property type="molecule type" value="Genomic_DNA"/>
</dbReference>
<dbReference type="InterPro" id="IPR048401">
    <property type="entry name" value="SLS1_C"/>
</dbReference>
<feature type="region of interest" description="Disordered" evidence="1">
    <location>
        <begin position="854"/>
        <end position="885"/>
    </location>
</feature>